<evidence type="ECO:0000313" key="2">
    <source>
        <dbReference type="Proteomes" id="UP001055879"/>
    </source>
</evidence>
<keyword evidence="2" id="KW-1185">Reference proteome</keyword>
<proteinExistence type="predicted"/>
<comment type="caution">
    <text evidence="1">The sequence shown here is derived from an EMBL/GenBank/DDBJ whole genome shotgun (WGS) entry which is preliminary data.</text>
</comment>
<evidence type="ECO:0000313" key="1">
    <source>
        <dbReference type="EMBL" id="KAI3729151.1"/>
    </source>
</evidence>
<accession>A0ACB9C492</accession>
<gene>
    <name evidence="1" type="ORF">L6452_17801</name>
</gene>
<dbReference type="Proteomes" id="UP001055879">
    <property type="component" value="Linkage Group LG05"/>
</dbReference>
<reference evidence="2" key="1">
    <citation type="journal article" date="2022" name="Mol. Ecol. Resour.">
        <title>The genomes of chicory, endive, great burdock and yacon provide insights into Asteraceae palaeo-polyploidization history and plant inulin production.</title>
        <authorList>
            <person name="Fan W."/>
            <person name="Wang S."/>
            <person name="Wang H."/>
            <person name="Wang A."/>
            <person name="Jiang F."/>
            <person name="Liu H."/>
            <person name="Zhao H."/>
            <person name="Xu D."/>
            <person name="Zhang Y."/>
        </authorList>
    </citation>
    <scope>NUCLEOTIDE SEQUENCE [LARGE SCALE GENOMIC DNA]</scope>
    <source>
        <strain evidence="2">cv. Niubang</strain>
    </source>
</reference>
<reference evidence="1 2" key="2">
    <citation type="journal article" date="2022" name="Mol. Ecol. Resour.">
        <title>The genomes of chicory, endive, great burdock and yacon provide insights into Asteraceae paleo-polyploidization history and plant inulin production.</title>
        <authorList>
            <person name="Fan W."/>
            <person name="Wang S."/>
            <person name="Wang H."/>
            <person name="Wang A."/>
            <person name="Jiang F."/>
            <person name="Liu H."/>
            <person name="Zhao H."/>
            <person name="Xu D."/>
            <person name="Zhang Y."/>
        </authorList>
    </citation>
    <scope>NUCLEOTIDE SEQUENCE [LARGE SCALE GENOMIC DNA]</scope>
    <source>
        <strain evidence="2">cv. Niubang</strain>
    </source>
</reference>
<organism evidence="1 2">
    <name type="scientific">Arctium lappa</name>
    <name type="common">Greater burdock</name>
    <name type="synonym">Lappa major</name>
    <dbReference type="NCBI Taxonomy" id="4217"/>
    <lineage>
        <taxon>Eukaryota</taxon>
        <taxon>Viridiplantae</taxon>
        <taxon>Streptophyta</taxon>
        <taxon>Embryophyta</taxon>
        <taxon>Tracheophyta</taxon>
        <taxon>Spermatophyta</taxon>
        <taxon>Magnoliopsida</taxon>
        <taxon>eudicotyledons</taxon>
        <taxon>Gunneridae</taxon>
        <taxon>Pentapetalae</taxon>
        <taxon>asterids</taxon>
        <taxon>campanulids</taxon>
        <taxon>Asterales</taxon>
        <taxon>Asteraceae</taxon>
        <taxon>Carduoideae</taxon>
        <taxon>Cardueae</taxon>
        <taxon>Arctiinae</taxon>
        <taxon>Arctium</taxon>
    </lineage>
</organism>
<sequence length="384" mass="44386">MEKLMFQKSLILKKIQLLQNELTLIDVEMEFERKFSSKQQQVTNEPMIEKSRSIASPEQTAYGKDLSNPLTPVALAKSQQEGSSSSSLDSLNLRPNGEMHNPIKPKANTLVHSQECLGTKAYYVVFNGPKEGIYTSWNIAEQAVKGILNQRERFQDKTWNDPKENQHAMKKLLKDMEDYDLEATYRGKRKIFKKLLNRNYKHSSAKFLISVKKTTPYCLMTSFSSSNISEEDYAKIKEFQKQLVSPHVFGNHYPTLCNKIKRDKVFSITYLVAYALTNSHHSVDYRKSEYIEIEDVFSEIGVIEEKQFSSISPLDNSWAIDIAKNKLILEQNPRMSFRNNHLEIEESSNRRYEPSSIRELSQRDLLHSVSRRVDGLSQKLELLG</sequence>
<name>A0ACB9C492_ARCLA</name>
<protein>
    <submittedName>
        <fullName evidence="1">Uncharacterized protein</fullName>
    </submittedName>
</protein>
<dbReference type="EMBL" id="CM042051">
    <property type="protein sequence ID" value="KAI3729151.1"/>
    <property type="molecule type" value="Genomic_DNA"/>
</dbReference>